<gene>
    <name evidence="1" type="ORF">BDZ94DRAFT_1169804</name>
</gene>
<dbReference type="OrthoDB" id="2585512at2759"/>
<accession>A0A9P6CCA6</accession>
<dbReference type="Gene3D" id="3.80.10.10">
    <property type="entry name" value="Ribonuclease Inhibitor"/>
    <property type="match status" value="1"/>
</dbReference>
<reference evidence="1" key="1">
    <citation type="submission" date="2020-11" db="EMBL/GenBank/DDBJ databases">
        <authorList>
            <consortium name="DOE Joint Genome Institute"/>
            <person name="Ahrendt S."/>
            <person name="Riley R."/>
            <person name="Andreopoulos W."/>
            <person name="Labutti K."/>
            <person name="Pangilinan J."/>
            <person name="Ruiz-Duenas F.J."/>
            <person name="Barrasa J.M."/>
            <person name="Sanchez-Garcia M."/>
            <person name="Camarero S."/>
            <person name="Miyauchi S."/>
            <person name="Serrano A."/>
            <person name="Linde D."/>
            <person name="Babiker R."/>
            <person name="Drula E."/>
            <person name="Ayuso-Fernandez I."/>
            <person name="Pacheco R."/>
            <person name="Padilla G."/>
            <person name="Ferreira P."/>
            <person name="Barriuso J."/>
            <person name="Kellner H."/>
            <person name="Castanera R."/>
            <person name="Alfaro M."/>
            <person name="Ramirez L."/>
            <person name="Pisabarro A.G."/>
            <person name="Kuo A."/>
            <person name="Tritt A."/>
            <person name="Lipzen A."/>
            <person name="He G."/>
            <person name="Yan M."/>
            <person name="Ng V."/>
            <person name="Cullen D."/>
            <person name="Martin F."/>
            <person name="Rosso M.-N."/>
            <person name="Henrissat B."/>
            <person name="Hibbett D."/>
            <person name="Martinez A.T."/>
            <person name="Grigoriev I.V."/>
        </authorList>
    </citation>
    <scope>NUCLEOTIDE SEQUENCE</scope>
    <source>
        <strain evidence="1">CBS 247.69</strain>
    </source>
</reference>
<organism evidence="1 2">
    <name type="scientific">Collybia nuda</name>
    <dbReference type="NCBI Taxonomy" id="64659"/>
    <lineage>
        <taxon>Eukaryota</taxon>
        <taxon>Fungi</taxon>
        <taxon>Dikarya</taxon>
        <taxon>Basidiomycota</taxon>
        <taxon>Agaricomycotina</taxon>
        <taxon>Agaricomycetes</taxon>
        <taxon>Agaricomycetidae</taxon>
        <taxon>Agaricales</taxon>
        <taxon>Tricholomatineae</taxon>
        <taxon>Clitocybaceae</taxon>
        <taxon>Collybia</taxon>
    </lineage>
</organism>
<keyword evidence="2" id="KW-1185">Reference proteome</keyword>
<evidence type="ECO:0008006" key="3">
    <source>
        <dbReference type="Google" id="ProtNLM"/>
    </source>
</evidence>
<sequence>MTQFLDLPPEILPVIFDNILKPHHITSICLVSKTFYEFSIRRLYERASIYSWQRDGKTKVIQLFNTLSRHPHLAKYVHRLEIREFPKAFTTSGHDIIDVVLEGIHNCLNLQACTWTRDGSLSSSILGALQKCNSLRDLEINGHSDGNYDPDLLCQFTRLARISLIMPNSAVADRLCRWIETTNNLQSLTLLCKASPIITDKILESLAPSLVNLRDLFLTGCPKVTHRGVWAILSTNSAGIVNLGLEGLSTNFDMGFLADNCNKSSALALLRSITLTVHQQLSLETWMSDVLKLLSSAPLEKFQIYSSGAFFESPSTDHFWFQLVRSHGQRLVRFSVHRMLISLDAINAICVGCIVLEQLFVVVEPSSLQGLGVCLGKAHTLRSVHINYPLEADPDVVPVLAASEALAIIKLCKPTLTQFGCNARVWQVGRTIEIDHCGALRAQSRLSPYESPDIPESFLVVRT</sequence>
<evidence type="ECO:0000313" key="1">
    <source>
        <dbReference type="EMBL" id="KAF9460431.1"/>
    </source>
</evidence>
<dbReference type="InterPro" id="IPR032675">
    <property type="entry name" value="LRR_dom_sf"/>
</dbReference>
<dbReference type="EMBL" id="MU150299">
    <property type="protein sequence ID" value="KAF9460431.1"/>
    <property type="molecule type" value="Genomic_DNA"/>
</dbReference>
<comment type="caution">
    <text evidence="1">The sequence shown here is derived from an EMBL/GenBank/DDBJ whole genome shotgun (WGS) entry which is preliminary data.</text>
</comment>
<dbReference type="SUPFAM" id="SSF52047">
    <property type="entry name" value="RNI-like"/>
    <property type="match status" value="1"/>
</dbReference>
<dbReference type="Proteomes" id="UP000807353">
    <property type="component" value="Unassembled WGS sequence"/>
</dbReference>
<name>A0A9P6CCA6_9AGAR</name>
<proteinExistence type="predicted"/>
<evidence type="ECO:0000313" key="2">
    <source>
        <dbReference type="Proteomes" id="UP000807353"/>
    </source>
</evidence>
<dbReference type="AlphaFoldDB" id="A0A9P6CCA6"/>
<protein>
    <recommendedName>
        <fullName evidence="3">F-box domain-containing protein</fullName>
    </recommendedName>
</protein>